<reference evidence="1" key="1">
    <citation type="submission" date="2021-06" db="EMBL/GenBank/DDBJ databases">
        <authorList>
            <person name="Kallberg Y."/>
            <person name="Tangrot J."/>
            <person name="Rosling A."/>
        </authorList>
    </citation>
    <scope>NUCLEOTIDE SEQUENCE</scope>
    <source>
        <strain evidence="1">IN212</strain>
    </source>
</reference>
<organism evidence="1 2">
    <name type="scientific">Racocetra fulgida</name>
    <dbReference type="NCBI Taxonomy" id="60492"/>
    <lineage>
        <taxon>Eukaryota</taxon>
        <taxon>Fungi</taxon>
        <taxon>Fungi incertae sedis</taxon>
        <taxon>Mucoromycota</taxon>
        <taxon>Glomeromycotina</taxon>
        <taxon>Glomeromycetes</taxon>
        <taxon>Diversisporales</taxon>
        <taxon>Gigasporaceae</taxon>
        <taxon>Racocetra</taxon>
    </lineage>
</organism>
<comment type="caution">
    <text evidence="1">The sequence shown here is derived from an EMBL/GenBank/DDBJ whole genome shotgun (WGS) entry which is preliminary data.</text>
</comment>
<dbReference type="AlphaFoldDB" id="A0A9N9H5J6"/>
<dbReference type="EMBL" id="CAJVPZ010014142">
    <property type="protein sequence ID" value="CAG8655074.1"/>
    <property type="molecule type" value="Genomic_DNA"/>
</dbReference>
<gene>
    <name evidence="1" type="ORF">RFULGI_LOCUS8627</name>
</gene>
<proteinExistence type="predicted"/>
<evidence type="ECO:0000313" key="2">
    <source>
        <dbReference type="Proteomes" id="UP000789396"/>
    </source>
</evidence>
<evidence type="ECO:0000313" key="1">
    <source>
        <dbReference type="EMBL" id="CAG8655074.1"/>
    </source>
</evidence>
<sequence length="229" mass="26448">MAVEDKNSAIVETIECIRMQSDDGEALRDFEIITINENENDDGTTIVTPIEVGFFKKLIAFFFFLNIENGKFVYKIDKVNYLDARNLNIKESIDVYVEHSFLKIETGQTIYVGKNKLKRCINLTDHWPLKIEHGRIYVQSPAGKSFVDLTGHKYFEIKRGKIMHMEYDKIKEVIDIVDHGLLKIVKLDYGFKVVYMKTPAATKFIDLTEHGLLNYIVYGHKKAQSSDII</sequence>
<dbReference type="Proteomes" id="UP000789396">
    <property type="component" value="Unassembled WGS sequence"/>
</dbReference>
<feature type="non-terminal residue" evidence="1">
    <location>
        <position position="1"/>
    </location>
</feature>
<dbReference type="OrthoDB" id="2374170at2759"/>
<accession>A0A9N9H5J6</accession>
<keyword evidence="2" id="KW-1185">Reference proteome</keyword>
<name>A0A9N9H5J6_9GLOM</name>
<protein>
    <submittedName>
        <fullName evidence="1">16654_t:CDS:1</fullName>
    </submittedName>
</protein>